<accession>A0A2G8RCW3</accession>
<evidence type="ECO:0000313" key="2">
    <source>
        <dbReference type="Proteomes" id="UP000231259"/>
    </source>
</evidence>
<reference evidence="1 2" key="1">
    <citation type="submission" date="2013-09" db="EMBL/GenBank/DDBJ databases">
        <title>Genome sequencing of Phaeobacter antarcticus sp. nov. SM1211.</title>
        <authorList>
            <person name="Zhang X.-Y."/>
            <person name="Liu C."/>
            <person name="Chen X.-L."/>
            <person name="Xie B.-B."/>
            <person name="Qin Q.-L."/>
            <person name="Rong J.-C."/>
            <person name="Zhang Y.-Z."/>
        </authorList>
    </citation>
    <scope>NUCLEOTIDE SEQUENCE [LARGE SCALE GENOMIC DNA]</scope>
    <source>
        <strain evidence="1 2">SM1211</strain>
    </source>
</reference>
<comment type="caution">
    <text evidence="1">The sequence shown here is derived from an EMBL/GenBank/DDBJ whole genome shotgun (WGS) entry which is preliminary data.</text>
</comment>
<dbReference type="Proteomes" id="UP000231259">
    <property type="component" value="Unassembled WGS sequence"/>
</dbReference>
<name>A0A2G8RCW3_9RHOB</name>
<sequence>MFDEDELIEQMFDDLYHGFKGETQEGVSILVGRGWQPYDVLTKVQTSLACPPR</sequence>
<keyword evidence="2" id="KW-1185">Reference proteome</keyword>
<dbReference type="AlphaFoldDB" id="A0A2G8RCW3"/>
<organism evidence="1 2">
    <name type="scientific">Puniceibacterium antarcticum</name>
    <dbReference type="NCBI Taxonomy" id="1206336"/>
    <lineage>
        <taxon>Bacteria</taxon>
        <taxon>Pseudomonadati</taxon>
        <taxon>Pseudomonadota</taxon>
        <taxon>Alphaproteobacteria</taxon>
        <taxon>Rhodobacterales</taxon>
        <taxon>Paracoccaceae</taxon>
        <taxon>Puniceibacterium</taxon>
    </lineage>
</organism>
<gene>
    <name evidence="1" type="ORF">P775_14605</name>
</gene>
<dbReference type="EMBL" id="AWWI01000100">
    <property type="protein sequence ID" value="PIL19370.1"/>
    <property type="molecule type" value="Genomic_DNA"/>
</dbReference>
<evidence type="ECO:0000313" key="1">
    <source>
        <dbReference type="EMBL" id="PIL19370.1"/>
    </source>
</evidence>
<protein>
    <submittedName>
        <fullName evidence="1">Uncharacterized protein</fullName>
    </submittedName>
</protein>
<proteinExistence type="predicted"/>